<accession>I4BQB6</accession>
<name>I4BQB6_MYCCN</name>
<proteinExistence type="predicted"/>
<dbReference type="AlphaFoldDB" id="I4BQB6"/>
<gene>
    <name evidence="1" type="ordered locus">Mycch_4776</name>
</gene>
<dbReference type="HOGENOM" id="CLU_2479979_0_0_11"/>
<evidence type="ECO:0000313" key="1">
    <source>
        <dbReference type="EMBL" id="AFM19473.1"/>
    </source>
</evidence>
<reference evidence="1 2" key="1">
    <citation type="submission" date="2012-06" db="EMBL/GenBank/DDBJ databases">
        <title>Complete sequence of chromosome of Mycobacterium chubuense NBB4.</title>
        <authorList>
            <consortium name="US DOE Joint Genome Institute"/>
            <person name="Lucas S."/>
            <person name="Han J."/>
            <person name="Lapidus A."/>
            <person name="Cheng J.-F."/>
            <person name="Goodwin L."/>
            <person name="Pitluck S."/>
            <person name="Peters L."/>
            <person name="Mikhailova N."/>
            <person name="Teshima H."/>
            <person name="Detter J.C."/>
            <person name="Han C."/>
            <person name="Tapia R."/>
            <person name="Land M."/>
            <person name="Hauser L."/>
            <person name="Kyrpides N."/>
            <person name="Ivanova N."/>
            <person name="Pagani I."/>
            <person name="Mattes T."/>
            <person name="Holmes A."/>
            <person name="Rutledge P."/>
            <person name="Paulsen I."/>
            <person name="Coleman N."/>
            <person name="Woyke T."/>
        </authorList>
    </citation>
    <scope>NUCLEOTIDE SEQUENCE [LARGE SCALE GENOMIC DNA]</scope>
    <source>
        <strain evidence="1 2">NBB4</strain>
    </source>
</reference>
<dbReference type="KEGG" id="mcb:Mycch_4776"/>
<protein>
    <submittedName>
        <fullName evidence="1">Uncharacterized protein</fullName>
    </submittedName>
</protein>
<evidence type="ECO:0000313" key="2">
    <source>
        <dbReference type="Proteomes" id="UP000006057"/>
    </source>
</evidence>
<dbReference type="STRING" id="710421.Mycch_4776"/>
<dbReference type="Proteomes" id="UP000006057">
    <property type="component" value="Chromosome"/>
</dbReference>
<dbReference type="PATRIC" id="fig|710421.3.peg.4760"/>
<organism evidence="1 2">
    <name type="scientific">Mycolicibacterium chubuense (strain NBB4)</name>
    <name type="common">Mycobacterium chubuense</name>
    <dbReference type="NCBI Taxonomy" id="710421"/>
    <lineage>
        <taxon>Bacteria</taxon>
        <taxon>Bacillati</taxon>
        <taxon>Actinomycetota</taxon>
        <taxon>Actinomycetes</taxon>
        <taxon>Mycobacteriales</taxon>
        <taxon>Mycobacteriaceae</taxon>
        <taxon>Mycolicibacterium</taxon>
    </lineage>
</organism>
<sequence>MTPQLTRGTSRWPAYAWGVRDRDLIDSELRLVAAVRRTCAEMGDAMPTTVVLDALLDERNAAAAIRLGERDPRRARKLDGASLRAVE</sequence>
<keyword evidence="2" id="KW-1185">Reference proteome</keyword>
<dbReference type="EMBL" id="CP003053">
    <property type="protein sequence ID" value="AFM19473.1"/>
    <property type="molecule type" value="Genomic_DNA"/>
</dbReference>